<dbReference type="InterPro" id="IPR005110">
    <property type="entry name" value="MoeA_linker/N"/>
</dbReference>
<dbReference type="SMART" id="SM00852">
    <property type="entry name" value="MoCF_biosynth"/>
    <property type="match status" value="1"/>
</dbReference>
<evidence type="ECO:0000256" key="10">
    <source>
        <dbReference type="RuleBase" id="RU365090"/>
    </source>
</evidence>
<keyword evidence="10" id="KW-0808">Transferase</keyword>
<dbReference type="InterPro" id="IPR008284">
    <property type="entry name" value="MoCF_biosynth_CS"/>
</dbReference>
<evidence type="ECO:0000256" key="7">
    <source>
        <dbReference type="ARBA" id="ARBA00022505"/>
    </source>
</evidence>
<dbReference type="NCBIfam" id="TIGR00177">
    <property type="entry name" value="molyb_syn"/>
    <property type="match status" value="1"/>
</dbReference>
<gene>
    <name evidence="12" type="ORF">NVS47_01440</name>
</gene>
<organism evidence="12 13">
    <name type="scientific">Dehalobacterium formicoaceticum</name>
    <dbReference type="NCBI Taxonomy" id="51515"/>
    <lineage>
        <taxon>Bacteria</taxon>
        <taxon>Bacillati</taxon>
        <taxon>Bacillota</taxon>
        <taxon>Clostridia</taxon>
        <taxon>Eubacteriales</taxon>
        <taxon>Peptococcaceae</taxon>
        <taxon>Dehalobacterium</taxon>
    </lineage>
</organism>
<comment type="function">
    <text evidence="1 10">Catalyzes the insertion of molybdate into adenylated molybdopterin with the concomitant release of AMP.</text>
</comment>
<keyword evidence="8 10" id="KW-0501">Molybdenum cofactor biosynthesis</keyword>
<dbReference type="Proteomes" id="UP001524944">
    <property type="component" value="Unassembled WGS sequence"/>
</dbReference>
<evidence type="ECO:0000313" key="13">
    <source>
        <dbReference type="Proteomes" id="UP001524944"/>
    </source>
</evidence>
<dbReference type="SUPFAM" id="SSF63867">
    <property type="entry name" value="MoeA C-terminal domain-like"/>
    <property type="match status" value="1"/>
</dbReference>
<comment type="cofactor">
    <cofactor evidence="10">
        <name>Mg(2+)</name>
        <dbReference type="ChEBI" id="CHEBI:18420"/>
    </cofactor>
</comment>
<dbReference type="Gene3D" id="3.90.105.10">
    <property type="entry name" value="Molybdopterin biosynthesis moea protein, domain 2"/>
    <property type="match status" value="1"/>
</dbReference>
<comment type="pathway">
    <text evidence="3 10">Cofactor biosynthesis; molybdopterin biosynthesis.</text>
</comment>
<keyword evidence="10" id="KW-0460">Magnesium</keyword>
<evidence type="ECO:0000256" key="1">
    <source>
        <dbReference type="ARBA" id="ARBA00002901"/>
    </source>
</evidence>
<dbReference type="SUPFAM" id="SSF63882">
    <property type="entry name" value="MoeA N-terminal region -like"/>
    <property type="match status" value="1"/>
</dbReference>
<dbReference type="Pfam" id="PF03453">
    <property type="entry name" value="MoeA_N"/>
    <property type="match status" value="1"/>
</dbReference>
<evidence type="ECO:0000256" key="9">
    <source>
        <dbReference type="ARBA" id="ARBA00047317"/>
    </source>
</evidence>
<comment type="catalytic activity">
    <reaction evidence="9">
        <text>adenylyl-molybdopterin + molybdate = Mo-molybdopterin + AMP + H(+)</text>
        <dbReference type="Rhea" id="RHEA:35047"/>
        <dbReference type="ChEBI" id="CHEBI:15378"/>
        <dbReference type="ChEBI" id="CHEBI:36264"/>
        <dbReference type="ChEBI" id="CHEBI:62727"/>
        <dbReference type="ChEBI" id="CHEBI:71302"/>
        <dbReference type="ChEBI" id="CHEBI:456215"/>
        <dbReference type="EC" id="2.10.1.1"/>
    </reaction>
</comment>
<evidence type="ECO:0000256" key="5">
    <source>
        <dbReference type="ARBA" id="ARBA00013269"/>
    </source>
</evidence>
<keyword evidence="10" id="KW-0479">Metal-binding</keyword>
<protein>
    <recommendedName>
        <fullName evidence="6 10">Molybdopterin molybdenumtransferase</fullName>
        <ecNumber evidence="5 10">2.10.1.1</ecNumber>
    </recommendedName>
</protein>
<dbReference type="InterPro" id="IPR005111">
    <property type="entry name" value="MoeA_C_domain_IV"/>
</dbReference>
<name>A0ABT1XZZ8_9FIRM</name>
<evidence type="ECO:0000256" key="6">
    <source>
        <dbReference type="ARBA" id="ARBA00021108"/>
    </source>
</evidence>
<dbReference type="PROSITE" id="PS01079">
    <property type="entry name" value="MOCF_BIOSYNTHESIS_2"/>
    <property type="match status" value="1"/>
</dbReference>
<keyword evidence="13" id="KW-1185">Reference proteome</keyword>
<dbReference type="CDD" id="cd00887">
    <property type="entry name" value="MoeA"/>
    <property type="match status" value="1"/>
</dbReference>
<dbReference type="InterPro" id="IPR038987">
    <property type="entry name" value="MoeA-like"/>
</dbReference>
<dbReference type="Pfam" id="PF00994">
    <property type="entry name" value="MoCF_biosynth"/>
    <property type="match status" value="1"/>
</dbReference>
<evidence type="ECO:0000256" key="3">
    <source>
        <dbReference type="ARBA" id="ARBA00005046"/>
    </source>
</evidence>
<dbReference type="EC" id="2.10.1.1" evidence="5 10"/>
<dbReference type="PANTHER" id="PTHR10192:SF5">
    <property type="entry name" value="GEPHYRIN"/>
    <property type="match status" value="1"/>
</dbReference>
<dbReference type="InterPro" id="IPR036688">
    <property type="entry name" value="MoeA_C_domain_IV_sf"/>
</dbReference>
<dbReference type="Gene3D" id="2.40.340.10">
    <property type="entry name" value="MoeA, C-terminal, domain IV"/>
    <property type="match status" value="1"/>
</dbReference>
<evidence type="ECO:0000256" key="4">
    <source>
        <dbReference type="ARBA" id="ARBA00010763"/>
    </source>
</evidence>
<proteinExistence type="inferred from homology"/>
<dbReference type="Gene3D" id="2.170.190.11">
    <property type="entry name" value="Molybdopterin biosynthesis moea protein, domain 3"/>
    <property type="match status" value="1"/>
</dbReference>
<dbReference type="PANTHER" id="PTHR10192">
    <property type="entry name" value="MOLYBDOPTERIN BIOSYNTHESIS PROTEIN"/>
    <property type="match status" value="1"/>
</dbReference>
<dbReference type="EMBL" id="JANPWE010000001">
    <property type="protein sequence ID" value="MCR6544187.1"/>
    <property type="molecule type" value="Genomic_DNA"/>
</dbReference>
<dbReference type="InterPro" id="IPR001453">
    <property type="entry name" value="MoaB/Mog_dom"/>
</dbReference>
<dbReference type="SUPFAM" id="SSF53218">
    <property type="entry name" value="Molybdenum cofactor biosynthesis proteins"/>
    <property type="match status" value="1"/>
</dbReference>
<evidence type="ECO:0000256" key="2">
    <source>
        <dbReference type="ARBA" id="ARBA00003487"/>
    </source>
</evidence>
<keyword evidence="7 10" id="KW-0500">Molybdenum</keyword>
<dbReference type="InterPro" id="IPR036135">
    <property type="entry name" value="MoeA_linker/N_sf"/>
</dbReference>
<comment type="function">
    <text evidence="2">May be involved in the biosynthesis of molybdopterin.</text>
</comment>
<evidence type="ECO:0000313" key="12">
    <source>
        <dbReference type="EMBL" id="MCR6544187.1"/>
    </source>
</evidence>
<evidence type="ECO:0000256" key="8">
    <source>
        <dbReference type="ARBA" id="ARBA00023150"/>
    </source>
</evidence>
<dbReference type="Gene3D" id="3.40.980.10">
    <property type="entry name" value="MoaB/Mog-like domain"/>
    <property type="match status" value="1"/>
</dbReference>
<comment type="similarity">
    <text evidence="4 10">Belongs to the MoeA family.</text>
</comment>
<dbReference type="RefSeq" id="WP_257911752.1">
    <property type="nucleotide sequence ID" value="NZ_JANPWE010000001.1"/>
</dbReference>
<dbReference type="NCBIfam" id="NF045515">
    <property type="entry name" value="Glp_gephyrin"/>
    <property type="match status" value="1"/>
</dbReference>
<sequence>MKLLNVDSVSGAKDKLSHYFADLSLDHEEIDTCASLGRVAAADIISPVPLPEFQRATVDGYALHAKDTFGVSDSLPVFLELIGKVEMGEVTQLTVSSEQAVYVPTGGMIPKGADAMVMLEYVEQMDTGTIAVHRPSAPGENVIMRGEDLKEGTCIIKKGRRIKPSDIGALAGAGIARIKVFEKIRVAVISTGDEIVDPFGSVPLGKIRDINTYALANMVTEAGGIVTFKGVLADDFQGLKDQLLSLLPDNHILIISGGSSVGQKDVTAQVIDSLGPPGVFVHGVAVKPGKPTIIGRAGDTALFGLPGHPVSAIIIFKIFIETLMNQMTCHKGRENISLMAIADANIHAAPGKETYQPVLIEKEDGHNLAKPIHGKSGAISLMTRADGYVRIEQNKEGIKKGEIVQVTLL</sequence>
<comment type="caution">
    <text evidence="12">The sequence shown here is derived from an EMBL/GenBank/DDBJ whole genome shotgun (WGS) entry which is preliminary data.</text>
</comment>
<dbReference type="InterPro" id="IPR036425">
    <property type="entry name" value="MoaB/Mog-like_dom_sf"/>
</dbReference>
<accession>A0ABT1XZZ8</accession>
<feature type="domain" description="MoaB/Mog" evidence="11">
    <location>
        <begin position="187"/>
        <end position="326"/>
    </location>
</feature>
<evidence type="ECO:0000259" key="11">
    <source>
        <dbReference type="SMART" id="SM00852"/>
    </source>
</evidence>
<dbReference type="Pfam" id="PF03454">
    <property type="entry name" value="MoeA_C"/>
    <property type="match status" value="1"/>
</dbReference>
<reference evidence="12 13" key="1">
    <citation type="submission" date="2022-08" db="EMBL/GenBank/DDBJ databases">
        <title>Proteogenomics of the novel Dehalobacterium formicoaceticum strain EZ94 highlights a key role of methyltransferases during anaerobic dichloromethane degradation.</title>
        <authorList>
            <person name="Wasmund K."/>
        </authorList>
    </citation>
    <scope>NUCLEOTIDE SEQUENCE [LARGE SCALE GENOMIC DNA]</scope>
    <source>
        <strain evidence="12 13">EZ94</strain>
    </source>
</reference>